<protein>
    <submittedName>
        <fullName evidence="4">Porin family protein</fullName>
    </submittedName>
</protein>
<keyword evidence="5" id="KW-1185">Reference proteome</keyword>
<dbReference type="InterPro" id="IPR011250">
    <property type="entry name" value="OMP/PagP_B-barrel"/>
</dbReference>
<name>A0A3M0ME60_9RHOB</name>
<feature type="chain" id="PRO_5018288330" evidence="2">
    <location>
        <begin position="20"/>
        <end position="193"/>
    </location>
</feature>
<evidence type="ECO:0000256" key="1">
    <source>
        <dbReference type="ARBA" id="ARBA00022729"/>
    </source>
</evidence>
<organism evidence="4 5">
    <name type="scientific">Paracoccus alkanivorans</name>
    <dbReference type="NCBI Taxonomy" id="2116655"/>
    <lineage>
        <taxon>Bacteria</taxon>
        <taxon>Pseudomonadati</taxon>
        <taxon>Pseudomonadota</taxon>
        <taxon>Alphaproteobacteria</taxon>
        <taxon>Rhodobacterales</taxon>
        <taxon>Paracoccaceae</taxon>
        <taxon>Paracoccus</taxon>
    </lineage>
</organism>
<dbReference type="AlphaFoldDB" id="A0A3M0ME60"/>
<dbReference type="EMBL" id="QOKZ01000003">
    <property type="protein sequence ID" value="RMC35393.1"/>
    <property type="molecule type" value="Genomic_DNA"/>
</dbReference>
<dbReference type="Proteomes" id="UP000273516">
    <property type="component" value="Unassembled WGS sequence"/>
</dbReference>
<proteinExistence type="predicted"/>
<feature type="signal peptide" evidence="2">
    <location>
        <begin position="1"/>
        <end position="19"/>
    </location>
</feature>
<keyword evidence="1 2" id="KW-0732">Signal</keyword>
<dbReference type="OrthoDB" id="268975at2"/>
<dbReference type="Pfam" id="PF13505">
    <property type="entry name" value="OMP_b-brl"/>
    <property type="match status" value="1"/>
</dbReference>
<evidence type="ECO:0000259" key="3">
    <source>
        <dbReference type="Pfam" id="PF13505"/>
    </source>
</evidence>
<feature type="domain" description="Outer membrane protein beta-barrel" evidence="3">
    <location>
        <begin position="13"/>
        <end position="193"/>
    </location>
</feature>
<accession>A0A3M0ME60</accession>
<dbReference type="SUPFAM" id="SSF56925">
    <property type="entry name" value="OMPA-like"/>
    <property type="match status" value="1"/>
</dbReference>
<gene>
    <name evidence="4" type="ORF">C9E81_09150</name>
</gene>
<dbReference type="InterPro" id="IPR027385">
    <property type="entry name" value="Beta-barrel_OMP"/>
</dbReference>
<dbReference type="RefSeq" id="WP_122112018.1">
    <property type="nucleotide sequence ID" value="NZ_QOKZ01000003.1"/>
</dbReference>
<comment type="caution">
    <text evidence="4">The sequence shown here is derived from an EMBL/GenBank/DDBJ whole genome shotgun (WGS) entry which is preliminary data.</text>
</comment>
<reference evidence="4 5" key="1">
    <citation type="submission" date="2018-07" db="EMBL/GenBank/DDBJ databases">
        <authorList>
            <person name="Zhang Y."/>
            <person name="Wang L."/>
            <person name="Ma S."/>
        </authorList>
    </citation>
    <scope>NUCLEOTIDE SEQUENCE [LARGE SCALE GENOMIC DNA]</scope>
    <source>
        <strain evidence="4 5">4-2</strain>
    </source>
</reference>
<sequence>MKLSNVVAAAICAATPALSAGYASPTAIGSTGSDHDWAGFYAGIQYEKGSSEIILDNQDEKFDLDLVGPGLHIGYQGDYSRVVVGAELAHARISASADGETIKLDNLLVKTRVGYDLDRFLPYVTFGTARVSFDNDSSSDGYVFGAGVDFKVTGGFTLGAEYSKQHYKEEDEVARNRANIDFNLFQLRASYHF</sequence>
<dbReference type="Gene3D" id="2.40.160.20">
    <property type="match status" value="1"/>
</dbReference>
<evidence type="ECO:0000313" key="5">
    <source>
        <dbReference type="Proteomes" id="UP000273516"/>
    </source>
</evidence>
<evidence type="ECO:0000256" key="2">
    <source>
        <dbReference type="SAM" id="SignalP"/>
    </source>
</evidence>
<evidence type="ECO:0000313" key="4">
    <source>
        <dbReference type="EMBL" id="RMC35393.1"/>
    </source>
</evidence>